<organism evidence="6 7">
    <name type="scientific">Aquabacterium soli</name>
    <dbReference type="NCBI Taxonomy" id="2493092"/>
    <lineage>
        <taxon>Bacteria</taxon>
        <taxon>Pseudomonadati</taxon>
        <taxon>Pseudomonadota</taxon>
        <taxon>Betaproteobacteria</taxon>
        <taxon>Burkholderiales</taxon>
        <taxon>Aquabacterium</taxon>
    </lineage>
</organism>
<evidence type="ECO:0000256" key="1">
    <source>
        <dbReference type="ARBA" id="ARBA00022692"/>
    </source>
</evidence>
<dbReference type="InterPro" id="IPR036259">
    <property type="entry name" value="MFS_trans_sf"/>
</dbReference>
<dbReference type="OrthoDB" id="9815356at2"/>
<feature type="transmembrane region" description="Helical" evidence="4">
    <location>
        <begin position="239"/>
        <end position="260"/>
    </location>
</feature>
<reference evidence="6 7" key="1">
    <citation type="submission" date="2018-12" db="EMBL/GenBank/DDBJ databases">
        <title>The whole draft genome of Aquabacterium sp. SJQ9.</title>
        <authorList>
            <person name="Sun L."/>
            <person name="Gao X."/>
            <person name="Chen W."/>
            <person name="Huang K."/>
        </authorList>
    </citation>
    <scope>NUCLEOTIDE SEQUENCE [LARGE SCALE GENOMIC DNA]</scope>
    <source>
        <strain evidence="6 7">SJQ9</strain>
    </source>
</reference>
<gene>
    <name evidence="6" type="ORF">EIP75_02930</name>
</gene>
<dbReference type="EMBL" id="RSED01000002">
    <property type="protein sequence ID" value="RRS05833.1"/>
    <property type="molecule type" value="Genomic_DNA"/>
</dbReference>
<dbReference type="Gene3D" id="1.20.1250.20">
    <property type="entry name" value="MFS general substrate transporter like domains"/>
    <property type="match status" value="1"/>
</dbReference>
<dbReference type="Proteomes" id="UP000269265">
    <property type="component" value="Unassembled WGS sequence"/>
</dbReference>
<accession>A0A426VFY3</accession>
<name>A0A426VFY3_9BURK</name>
<feature type="transmembrane region" description="Helical" evidence="4">
    <location>
        <begin position="301"/>
        <end position="323"/>
    </location>
</feature>
<keyword evidence="7" id="KW-1185">Reference proteome</keyword>
<evidence type="ECO:0000313" key="6">
    <source>
        <dbReference type="EMBL" id="RRS05833.1"/>
    </source>
</evidence>
<dbReference type="AlphaFoldDB" id="A0A426VFY3"/>
<keyword evidence="1 4" id="KW-0812">Transmembrane</keyword>
<keyword evidence="2 4" id="KW-1133">Transmembrane helix</keyword>
<proteinExistence type="predicted"/>
<feature type="transmembrane region" description="Helical" evidence="4">
    <location>
        <begin position="102"/>
        <end position="119"/>
    </location>
</feature>
<evidence type="ECO:0000256" key="3">
    <source>
        <dbReference type="ARBA" id="ARBA00023136"/>
    </source>
</evidence>
<dbReference type="PROSITE" id="PS50850">
    <property type="entry name" value="MFS"/>
    <property type="match status" value="1"/>
</dbReference>
<feature type="transmembrane region" description="Helical" evidence="4">
    <location>
        <begin position="72"/>
        <end position="90"/>
    </location>
</feature>
<keyword evidence="3 4" id="KW-0472">Membrane</keyword>
<dbReference type="GO" id="GO:0022857">
    <property type="term" value="F:transmembrane transporter activity"/>
    <property type="evidence" value="ECO:0007669"/>
    <property type="project" value="InterPro"/>
</dbReference>
<comment type="caution">
    <text evidence="6">The sequence shown here is derived from an EMBL/GenBank/DDBJ whole genome shotgun (WGS) entry which is preliminary data.</text>
</comment>
<evidence type="ECO:0000256" key="4">
    <source>
        <dbReference type="SAM" id="Phobius"/>
    </source>
</evidence>
<dbReference type="Pfam" id="PF07690">
    <property type="entry name" value="MFS_1"/>
    <property type="match status" value="1"/>
</dbReference>
<dbReference type="InterPro" id="IPR011701">
    <property type="entry name" value="MFS"/>
</dbReference>
<dbReference type="InterPro" id="IPR020846">
    <property type="entry name" value="MFS_dom"/>
</dbReference>
<dbReference type="SUPFAM" id="SSF103473">
    <property type="entry name" value="MFS general substrate transporter"/>
    <property type="match status" value="1"/>
</dbReference>
<feature type="transmembrane region" description="Helical" evidence="4">
    <location>
        <begin position="30"/>
        <end position="52"/>
    </location>
</feature>
<evidence type="ECO:0000259" key="5">
    <source>
        <dbReference type="PROSITE" id="PS50850"/>
    </source>
</evidence>
<feature type="transmembrane region" description="Helical" evidence="4">
    <location>
        <begin position="393"/>
        <end position="413"/>
    </location>
</feature>
<sequence>MHTGVTLSFEGFHMAYIHEKHSECQDEASALPLSLILLLATGAGLAVASLYYSQPMLGILGTDIGASARATGFVPTLTQLGYALGILLLAPLGDRFDRRRIILIKAAVLCAALLVAGASPGIGVLLAASLVVGVSATMAQDIVPAAATLAPEASRGKVVGTVMTGLLLGILLSRVVSGFVAEHFGWRAMFLAAAGSIALIGLAAWRGLPRFKPTTGLAYRHLIASLGQLWQRHPALRRAAWAQGLLSVGFSAFWSTLAVMLHGEPFHLGAAAAGAFGLAGAAGALAAPIAGRLADRRGPELVTRLGAGLVVLSFASMALAPLMPVQAQLGLLVAAAIGFDLGIQASLIAHQTIVYGIDAGARSRLNAVLFTSMFIGMAAGSALGAMLLAQWGWMAVVALATVSSLLALAVRLWRGPAVGLVRTSLG</sequence>
<evidence type="ECO:0000256" key="2">
    <source>
        <dbReference type="ARBA" id="ARBA00022989"/>
    </source>
</evidence>
<dbReference type="CDD" id="cd17324">
    <property type="entry name" value="MFS_NepI_like"/>
    <property type="match status" value="1"/>
</dbReference>
<feature type="transmembrane region" description="Helical" evidence="4">
    <location>
        <begin position="266"/>
        <end position="289"/>
    </location>
</feature>
<dbReference type="PANTHER" id="PTHR42910">
    <property type="entry name" value="TRANSPORTER SCO4007-RELATED"/>
    <property type="match status" value="1"/>
</dbReference>
<evidence type="ECO:0000313" key="7">
    <source>
        <dbReference type="Proteomes" id="UP000269265"/>
    </source>
</evidence>
<dbReference type="PANTHER" id="PTHR42910:SF1">
    <property type="entry name" value="MAJOR FACILITATOR SUPERFAMILY (MFS) PROFILE DOMAIN-CONTAINING PROTEIN"/>
    <property type="match status" value="1"/>
</dbReference>
<protein>
    <submittedName>
        <fullName evidence="6">MFS transporter</fullName>
    </submittedName>
</protein>
<feature type="transmembrane region" description="Helical" evidence="4">
    <location>
        <begin position="367"/>
        <end position="387"/>
    </location>
</feature>
<feature type="domain" description="Major facilitator superfamily (MFS) profile" evidence="5">
    <location>
        <begin position="35"/>
        <end position="419"/>
    </location>
</feature>
<feature type="transmembrane region" description="Helical" evidence="4">
    <location>
        <begin position="186"/>
        <end position="205"/>
    </location>
</feature>
<feature type="transmembrane region" description="Helical" evidence="4">
    <location>
        <begin position="329"/>
        <end position="355"/>
    </location>
</feature>